<proteinExistence type="inferred from homology"/>
<dbReference type="CDD" id="cd00293">
    <property type="entry name" value="USP-like"/>
    <property type="match status" value="1"/>
</dbReference>
<dbReference type="Pfam" id="PF00582">
    <property type="entry name" value="Usp"/>
    <property type="match status" value="1"/>
</dbReference>
<comment type="caution">
    <text evidence="3">The sequence shown here is derived from an EMBL/GenBank/DDBJ whole genome shotgun (WGS) entry which is preliminary data.</text>
</comment>
<reference evidence="3 4" key="1">
    <citation type="journal article" date="2015" name="Genome Announc.">
        <title>Expanding the biotechnology potential of lactobacilli through comparative genomics of 213 strains and associated genera.</title>
        <authorList>
            <person name="Sun Z."/>
            <person name="Harris H.M."/>
            <person name="McCann A."/>
            <person name="Guo C."/>
            <person name="Argimon S."/>
            <person name="Zhang W."/>
            <person name="Yang X."/>
            <person name="Jeffery I.B."/>
            <person name="Cooney J.C."/>
            <person name="Kagawa T.F."/>
            <person name="Liu W."/>
            <person name="Song Y."/>
            <person name="Salvetti E."/>
            <person name="Wrobel A."/>
            <person name="Rasinkangas P."/>
            <person name="Parkhill J."/>
            <person name="Rea M.C."/>
            <person name="O'Sullivan O."/>
            <person name="Ritari J."/>
            <person name="Douillard F.P."/>
            <person name="Paul Ross R."/>
            <person name="Yang R."/>
            <person name="Briner A.E."/>
            <person name="Felis G.E."/>
            <person name="de Vos W.M."/>
            <person name="Barrangou R."/>
            <person name="Klaenhammer T.R."/>
            <person name="Caufield P.W."/>
            <person name="Cui Y."/>
            <person name="Zhang H."/>
            <person name="O'Toole P.W."/>
        </authorList>
    </citation>
    <scope>NUCLEOTIDE SEQUENCE [LARGE SCALE GENOMIC DNA]</scope>
    <source>
        <strain evidence="3 4">DSM 16045</strain>
    </source>
</reference>
<dbReference type="PANTHER" id="PTHR46268:SF6">
    <property type="entry name" value="UNIVERSAL STRESS PROTEIN UP12"/>
    <property type="match status" value="1"/>
</dbReference>
<dbReference type="SUPFAM" id="SSF52402">
    <property type="entry name" value="Adenine nucleotide alpha hydrolases-like"/>
    <property type="match status" value="1"/>
</dbReference>
<dbReference type="InterPro" id="IPR006015">
    <property type="entry name" value="Universal_stress_UspA"/>
</dbReference>
<evidence type="ECO:0000313" key="4">
    <source>
        <dbReference type="Proteomes" id="UP000051739"/>
    </source>
</evidence>
<dbReference type="Gene3D" id="3.40.50.620">
    <property type="entry name" value="HUPs"/>
    <property type="match status" value="1"/>
</dbReference>
<evidence type="ECO:0000313" key="3">
    <source>
        <dbReference type="EMBL" id="KRM00279.1"/>
    </source>
</evidence>
<dbReference type="PANTHER" id="PTHR46268">
    <property type="entry name" value="STRESS RESPONSE PROTEIN NHAX"/>
    <property type="match status" value="1"/>
</dbReference>
<dbReference type="PRINTS" id="PR01438">
    <property type="entry name" value="UNVRSLSTRESS"/>
</dbReference>
<dbReference type="Proteomes" id="UP000051739">
    <property type="component" value="Unassembled WGS sequence"/>
</dbReference>
<comment type="similarity">
    <text evidence="1">Belongs to the universal stress protein A family.</text>
</comment>
<protein>
    <submittedName>
        <fullName evidence="3">Universal stress protein UspA</fullName>
    </submittedName>
</protein>
<sequence length="156" mass="17630">MEVEIMQEYNNILVPVDGSKEAEIAFEKAVNNAKRNHAHLDVLNVIDTRAMSYNFAGMSDSSIAYQLVDKSQEYLNELVQRAKDEFDFTDVDVHIRLGNPKTVIAYDFPKDHHNDLIMIGASGLTRIQRAMIGSVTSYVKRCAPIDVLVVRTELDK</sequence>
<name>A0A0R1V427_9LACO</name>
<dbReference type="InterPro" id="IPR006016">
    <property type="entry name" value="UspA"/>
</dbReference>
<dbReference type="AlphaFoldDB" id="A0A0R1V427"/>
<evidence type="ECO:0000259" key="2">
    <source>
        <dbReference type="Pfam" id="PF00582"/>
    </source>
</evidence>
<accession>A0A0R1V427</accession>
<organism evidence="3 4">
    <name type="scientific">Limosilactobacillus gastricus DSM 16045</name>
    <dbReference type="NCBI Taxonomy" id="1423749"/>
    <lineage>
        <taxon>Bacteria</taxon>
        <taxon>Bacillati</taxon>
        <taxon>Bacillota</taxon>
        <taxon>Bacilli</taxon>
        <taxon>Lactobacillales</taxon>
        <taxon>Lactobacillaceae</taxon>
        <taxon>Limosilactobacillus</taxon>
    </lineage>
</organism>
<dbReference type="PATRIC" id="fig|1423749.3.peg.1283"/>
<dbReference type="InterPro" id="IPR014729">
    <property type="entry name" value="Rossmann-like_a/b/a_fold"/>
</dbReference>
<feature type="domain" description="UspA" evidence="2">
    <location>
        <begin position="9"/>
        <end position="151"/>
    </location>
</feature>
<gene>
    <name evidence="3" type="ORF">FC60_GL001253</name>
</gene>
<keyword evidence="4" id="KW-1185">Reference proteome</keyword>
<dbReference type="EMBL" id="AZFN01000037">
    <property type="protein sequence ID" value="KRM00279.1"/>
    <property type="molecule type" value="Genomic_DNA"/>
</dbReference>
<evidence type="ECO:0000256" key="1">
    <source>
        <dbReference type="ARBA" id="ARBA00008791"/>
    </source>
</evidence>